<dbReference type="PROSITE" id="PS51257">
    <property type="entry name" value="PROKAR_LIPOPROTEIN"/>
    <property type="match status" value="1"/>
</dbReference>
<accession>A0A1T2X2Z2</accession>
<evidence type="ECO:0000313" key="3">
    <source>
        <dbReference type="EMBL" id="OPA74261.1"/>
    </source>
</evidence>
<keyword evidence="4" id="KW-1185">Reference proteome</keyword>
<organism evidence="3 4">
    <name type="scientific">Paenibacillus selenitireducens</name>
    <dbReference type="NCBI Taxonomy" id="1324314"/>
    <lineage>
        <taxon>Bacteria</taxon>
        <taxon>Bacillati</taxon>
        <taxon>Bacillota</taxon>
        <taxon>Bacilli</taxon>
        <taxon>Bacillales</taxon>
        <taxon>Paenibacillaceae</taxon>
        <taxon>Paenibacillus</taxon>
    </lineage>
</organism>
<dbReference type="AlphaFoldDB" id="A0A1T2X2Z2"/>
<name>A0A1T2X2Z2_9BACL</name>
<dbReference type="InterPro" id="IPR006059">
    <property type="entry name" value="SBP"/>
</dbReference>
<sequence length="507" mass="56820">MEYQKGGTTEMKKSLLLVLSFVMLAAFTLAGCSSSKDSKSSEGTADTGKGTETQVQQEKKEDPVTLIWYTIGGPQKDQDKVMTEVNKYLVDKINTKIDLKVIDWGDYSQKMQVIAASGEPFDIAFTSSWAFNYVESARKGYFYELDQLLEESGKGIKEELNPAFLEGSKVNGHNYAIPTNKELPAQAVWRFNKNLVDKYKLDITKATTLESLEPMLKTVKENEPDVYPIPSNIGPFLPFDFALEGIPVGVALNSTDLKMVNIWDSPEAKQVFSTMRKYYQAGYLPPDVATKQGNEFEKTGKWLVDKQHTVPFADVSWSESMQYPIISTPIHEPLVFNWSVTGSMQAISAKTKHPKQAMEFLNLLNTDKFLRNLVNNGIEGVHYKKLSEGIYEPIPDSGYSMPAFTLGNMFLLDKLKNDPADKWEQYKKFNDSAKNAPLLGFQFDPTNVMTEIANVKNAVDEFGPSLNTGSVDPDKILPKAIEKLKAQGIDKIIEEAQKQVDAWRASK</sequence>
<dbReference type="InterPro" id="IPR022627">
    <property type="entry name" value="DUF3502"/>
</dbReference>
<dbReference type="EMBL" id="MSZX01000011">
    <property type="protein sequence ID" value="OPA74261.1"/>
    <property type="molecule type" value="Genomic_DNA"/>
</dbReference>
<dbReference type="STRING" id="1324314.BVG16_24350"/>
<comment type="caution">
    <text evidence="3">The sequence shown here is derived from an EMBL/GenBank/DDBJ whole genome shotgun (WGS) entry which is preliminary data.</text>
</comment>
<evidence type="ECO:0000256" key="1">
    <source>
        <dbReference type="SAM" id="MobiDB-lite"/>
    </source>
</evidence>
<feature type="region of interest" description="Disordered" evidence="1">
    <location>
        <begin position="33"/>
        <end position="59"/>
    </location>
</feature>
<dbReference type="PANTHER" id="PTHR43649">
    <property type="entry name" value="ARABINOSE-BINDING PROTEIN-RELATED"/>
    <property type="match status" value="1"/>
</dbReference>
<dbReference type="Pfam" id="PF01547">
    <property type="entry name" value="SBP_bac_1"/>
    <property type="match status" value="1"/>
</dbReference>
<gene>
    <name evidence="3" type="ORF">BVG16_24350</name>
</gene>
<dbReference type="PANTHER" id="PTHR43649:SF17">
    <property type="entry name" value="ABC TRANSPORTER SOLUTE BINDING PROTEIN-SUGAR TRANSPORT"/>
    <property type="match status" value="1"/>
</dbReference>
<dbReference type="Proteomes" id="UP000190188">
    <property type="component" value="Unassembled WGS sequence"/>
</dbReference>
<evidence type="ECO:0000313" key="4">
    <source>
        <dbReference type="Proteomes" id="UP000190188"/>
    </source>
</evidence>
<dbReference type="Gene3D" id="3.40.190.10">
    <property type="entry name" value="Periplasmic binding protein-like II"/>
    <property type="match status" value="1"/>
</dbReference>
<dbReference type="Pfam" id="PF12010">
    <property type="entry name" value="DUF3502"/>
    <property type="match status" value="1"/>
</dbReference>
<evidence type="ECO:0000259" key="2">
    <source>
        <dbReference type="Pfam" id="PF12010"/>
    </source>
</evidence>
<protein>
    <submittedName>
        <fullName evidence="3">ABC transporter substrate-binding protein</fullName>
    </submittedName>
</protein>
<proteinExistence type="predicted"/>
<dbReference type="SUPFAM" id="SSF53850">
    <property type="entry name" value="Periplasmic binding protein-like II"/>
    <property type="match status" value="1"/>
</dbReference>
<dbReference type="InterPro" id="IPR050490">
    <property type="entry name" value="Bact_solute-bd_prot1"/>
</dbReference>
<reference evidence="3 4" key="1">
    <citation type="submission" date="2017-01" db="EMBL/GenBank/DDBJ databases">
        <title>Genome analysis of Paenibacillus selenitrireducens ES3-24.</title>
        <authorList>
            <person name="Xu D."/>
            <person name="Yao R."/>
            <person name="Zheng S."/>
        </authorList>
    </citation>
    <scope>NUCLEOTIDE SEQUENCE [LARGE SCALE GENOMIC DNA]</scope>
    <source>
        <strain evidence="3 4">ES3-24</strain>
    </source>
</reference>
<feature type="domain" description="DUF3502" evidence="2">
    <location>
        <begin position="437"/>
        <end position="505"/>
    </location>
</feature>